<proteinExistence type="predicted"/>
<protein>
    <submittedName>
        <fullName evidence="2">Uncharacterized protein</fullName>
    </submittedName>
</protein>
<gene>
    <name evidence="2" type="ORF">L914_04300</name>
</gene>
<dbReference type="VEuPathDB" id="FungiDB:PPTG_08799"/>
<name>W2NTL9_PHYNI</name>
<feature type="region of interest" description="Disordered" evidence="1">
    <location>
        <begin position="44"/>
        <end position="68"/>
    </location>
</feature>
<evidence type="ECO:0000313" key="2">
    <source>
        <dbReference type="EMBL" id="ETM51966.1"/>
    </source>
</evidence>
<sequence>SLGRHSAPLDQHVQREGAHMVAAHEDHQLGQAEASARLEAATRNIDDATDHASNSRRSLSPAENDRAVKRRGTLQKLWAPTQRDISVYTLVDQFGASLQHGCE</sequence>
<feature type="non-terminal residue" evidence="2">
    <location>
        <position position="1"/>
    </location>
</feature>
<dbReference type="EMBL" id="KI691723">
    <property type="protein sequence ID" value="ETM51966.1"/>
    <property type="molecule type" value="Genomic_DNA"/>
</dbReference>
<reference evidence="2" key="1">
    <citation type="submission" date="2013-11" db="EMBL/GenBank/DDBJ databases">
        <title>The Genome Sequence of Phytophthora parasitica IAC_01/95.</title>
        <authorList>
            <consortium name="The Broad Institute Genomics Platform"/>
            <person name="Russ C."/>
            <person name="Tyler B."/>
            <person name="Panabieres F."/>
            <person name="Shan W."/>
            <person name="Tripathy S."/>
            <person name="Grunwald N."/>
            <person name="Machado M."/>
            <person name="Johnson C.S."/>
            <person name="Arredondo F."/>
            <person name="Hong C."/>
            <person name="Coffey M."/>
            <person name="Young S.K."/>
            <person name="Zeng Q."/>
            <person name="Gargeya S."/>
            <person name="Fitzgerald M."/>
            <person name="Abouelleil A."/>
            <person name="Alvarado L."/>
            <person name="Chapman S.B."/>
            <person name="Gainer-Dewar J."/>
            <person name="Goldberg J."/>
            <person name="Griggs A."/>
            <person name="Gujja S."/>
            <person name="Hansen M."/>
            <person name="Howarth C."/>
            <person name="Imamovic A."/>
            <person name="Ireland A."/>
            <person name="Larimer J."/>
            <person name="McCowan C."/>
            <person name="Murphy C."/>
            <person name="Pearson M."/>
            <person name="Poon T.W."/>
            <person name="Priest M."/>
            <person name="Roberts A."/>
            <person name="Saif S."/>
            <person name="Shea T."/>
            <person name="Sykes S."/>
            <person name="Wortman J."/>
            <person name="Nusbaum C."/>
            <person name="Birren B."/>
        </authorList>
    </citation>
    <scope>NUCLEOTIDE SEQUENCE [LARGE SCALE GENOMIC DNA]</scope>
    <source>
        <strain evidence="2">IAC_01/95</strain>
    </source>
</reference>
<dbReference type="AlphaFoldDB" id="W2NTL9"/>
<dbReference type="Proteomes" id="UP000054532">
    <property type="component" value="Unassembled WGS sequence"/>
</dbReference>
<organism evidence="2">
    <name type="scientific">Phytophthora nicotianae</name>
    <name type="common">Potato buckeye rot agent</name>
    <name type="synonym">Phytophthora parasitica</name>
    <dbReference type="NCBI Taxonomy" id="4792"/>
    <lineage>
        <taxon>Eukaryota</taxon>
        <taxon>Sar</taxon>
        <taxon>Stramenopiles</taxon>
        <taxon>Oomycota</taxon>
        <taxon>Peronosporomycetes</taxon>
        <taxon>Peronosporales</taxon>
        <taxon>Peronosporaceae</taxon>
        <taxon>Phytophthora</taxon>
    </lineage>
</organism>
<accession>W2NTL9</accession>
<evidence type="ECO:0000256" key="1">
    <source>
        <dbReference type="SAM" id="MobiDB-lite"/>
    </source>
</evidence>